<feature type="transmembrane region" description="Helical" evidence="2">
    <location>
        <begin position="958"/>
        <end position="977"/>
    </location>
</feature>
<dbReference type="PROSITE" id="PS51387">
    <property type="entry name" value="FAD_PCMH"/>
    <property type="match status" value="1"/>
</dbReference>
<feature type="compositionally biased region" description="Basic and acidic residues" evidence="1">
    <location>
        <begin position="461"/>
        <end position="472"/>
    </location>
</feature>
<dbReference type="InterPro" id="IPR016169">
    <property type="entry name" value="FAD-bd_PCMH_sub2"/>
</dbReference>
<dbReference type="PANTHER" id="PTHR31410:SF1">
    <property type="entry name" value="POST-GPI ATTACHMENT TO PROTEINS FACTOR 4"/>
    <property type="match status" value="1"/>
</dbReference>
<evidence type="ECO:0000313" key="5">
    <source>
        <dbReference type="EMBL" id="CRK18780.1"/>
    </source>
</evidence>
<dbReference type="GO" id="GO:0006506">
    <property type="term" value="P:GPI anchor biosynthetic process"/>
    <property type="evidence" value="ECO:0007669"/>
    <property type="project" value="InterPro"/>
</dbReference>
<dbReference type="SUPFAM" id="SSF56176">
    <property type="entry name" value="FAD-binding/transporter-associated domain-like"/>
    <property type="match status" value="1"/>
</dbReference>
<name>A0A0G4LAU5_VERLO</name>
<dbReference type="Gene3D" id="3.40.462.20">
    <property type="match status" value="1"/>
</dbReference>
<dbReference type="InterPro" id="IPR016167">
    <property type="entry name" value="FAD-bd_PCMH_sub1"/>
</dbReference>
<keyword evidence="3" id="KW-0732">Signal</keyword>
<dbReference type="GO" id="GO:0016757">
    <property type="term" value="F:glycosyltransferase activity"/>
    <property type="evidence" value="ECO:0007669"/>
    <property type="project" value="InterPro"/>
</dbReference>
<keyword evidence="6" id="KW-1185">Reference proteome</keyword>
<reference evidence="5 6" key="1">
    <citation type="submission" date="2015-05" db="EMBL/GenBank/DDBJ databases">
        <authorList>
            <person name="Wang D.B."/>
            <person name="Wang M."/>
        </authorList>
    </citation>
    <scope>NUCLEOTIDE SEQUENCE [LARGE SCALE GENOMIC DNA]</scope>
    <source>
        <strain evidence="5">VL1</strain>
    </source>
</reference>
<dbReference type="Gene3D" id="3.30.43.10">
    <property type="entry name" value="Uridine Diphospho-n-acetylenolpyruvylglucosamine Reductase, domain 2"/>
    <property type="match status" value="1"/>
</dbReference>
<dbReference type="CDD" id="cd22189">
    <property type="entry name" value="PGAP4-like_fungal"/>
    <property type="match status" value="1"/>
</dbReference>
<dbReference type="Gene3D" id="3.30.465.10">
    <property type="match status" value="1"/>
</dbReference>
<dbReference type="GO" id="GO:0000139">
    <property type="term" value="C:Golgi membrane"/>
    <property type="evidence" value="ECO:0007669"/>
    <property type="project" value="InterPro"/>
</dbReference>
<accession>A0A0G4LAU5</accession>
<dbReference type="InterPro" id="IPR029675">
    <property type="entry name" value="PGAP4"/>
</dbReference>
<feature type="region of interest" description="Disordered" evidence="1">
    <location>
        <begin position="547"/>
        <end position="597"/>
    </location>
</feature>
<feature type="compositionally biased region" description="Acidic residues" evidence="1">
    <location>
        <begin position="490"/>
        <end position="499"/>
    </location>
</feature>
<dbReference type="AlphaFoldDB" id="A0A0G4LAU5"/>
<dbReference type="PANTHER" id="PTHR31410">
    <property type="entry name" value="TRANSMEMBRANE PROTEIN 246"/>
    <property type="match status" value="1"/>
</dbReference>
<dbReference type="Pfam" id="PF01565">
    <property type="entry name" value="FAD_binding_4"/>
    <property type="match status" value="1"/>
</dbReference>
<feature type="region of interest" description="Disordered" evidence="1">
    <location>
        <begin position="461"/>
        <end position="523"/>
    </location>
</feature>
<dbReference type="GO" id="GO:0071949">
    <property type="term" value="F:FAD binding"/>
    <property type="evidence" value="ECO:0007669"/>
    <property type="project" value="InterPro"/>
</dbReference>
<feature type="signal peptide" evidence="3">
    <location>
        <begin position="1"/>
        <end position="21"/>
    </location>
</feature>
<keyword evidence="2" id="KW-0812">Transmembrane</keyword>
<dbReference type="InterPro" id="IPR036318">
    <property type="entry name" value="FAD-bd_PCMH-like_sf"/>
</dbReference>
<feature type="domain" description="FAD-binding PCMH-type" evidence="4">
    <location>
        <begin position="55"/>
        <end position="226"/>
    </location>
</feature>
<feature type="transmembrane region" description="Helical" evidence="2">
    <location>
        <begin position="997"/>
        <end position="1019"/>
    </location>
</feature>
<keyword evidence="2" id="KW-0472">Membrane</keyword>
<sequence>MAIFTLRKLLISLHLVSAVAASAISLTPRSVADDLNRLIKHPGAQITVRTRWSEFEPPAPAVVVSPKCESDIKAVVKYCAANKIPLLPQNGGNGWAAFSFNTTGVILNMAGLNQVTISQDKKTAVIGGGAIISEVIAAADKAGVLIQTGNCNCVGALGAGLGGGYGNLIGEFGMAVDNILSLRVITPEGKAIDVSPSSNPDLLWAMLGAGPNFGIVTYATVNAFPTADRNAWLTSLTFDHSKIAQVAQAIQDLPLLPQQVVFLILANSGDGKNTPTVLVTGYLRGGDETSGRKAFASLYDLGPQTNSSSITPYTGWNVANDFFCGRGGRKPAFTTALKDMGASSWPAVWDLFAVFQKQPGAENTAIVIERYNLAKARSVGRGATAVQDELRFDSFANGIVIPWYKDAALDTQALDFASKVRDIWSFSPNAKANPAYINFAHGDEELVAIYGSSLPRLKELKSKAKESSDQRHAKTGQAKPSTTVKQAQIADDDDDDDDSFGLCEGEKDATGRDEHDDEHEQEGHADFVGQHWGRTFPFSLLPLLPLSSAPSRHAPNRKRQHETAHEAPGPRQPSTERARTAHGPWQLPSRDWSNTRHDRLEPDKAGAILVDDPKRRPLRLTTLQNIAIMLVDNVSPTVQTIANALTDKLSPTVQIIANTLTDKVYPTVQASAHLLANKMQPTMQTIAIMSANVKYPTIRPKHANAAFLAVWLILVLYCYSNSYDDPSSIFFNEKLAFRERFSLVRTTNAEHLIEVLTYGPPTPKIERLPGTKPFLCIGVPSVARNTVSFLPQTLATLVDTLTDEERSTIHLVTLLADQDPKDHPAYEAPWLDRLVDEAIVYSAGNWTLPPQPEGSVTRAIPYDVRQAGRGTERVENMRLDHSVVLDACRSTGAQYFALVEDDIVASRDWFTRFKAGIADVEQRKAFHPKAPDWLYFRLFYSEIFMGWNSEEWLGYSRVIFEFYILALVVFLVLRRTWPAASLGAQGKRTVTTYRHTSAWMAALVFGLWLPALIVLYFAAGRVSTHRMTPWSSDGVREMPNYGCCAQGLVFPQRHLDMIHDMLVTPPFNFPGDMMLEDVARDKQLKKWALEPSVFQHVGLKESSDGTQRKE</sequence>
<dbReference type="Proteomes" id="UP000044602">
    <property type="component" value="Unassembled WGS sequence"/>
</dbReference>
<evidence type="ECO:0000256" key="2">
    <source>
        <dbReference type="SAM" id="Phobius"/>
    </source>
</evidence>
<protein>
    <recommendedName>
        <fullName evidence="4">FAD-binding PCMH-type domain-containing protein</fullName>
    </recommendedName>
</protein>
<feature type="chain" id="PRO_5002565986" description="FAD-binding PCMH-type domain-containing protein" evidence="3">
    <location>
        <begin position="22"/>
        <end position="1110"/>
    </location>
</feature>
<feature type="non-terminal residue" evidence="5">
    <location>
        <position position="1110"/>
    </location>
</feature>
<dbReference type="EMBL" id="CVQH01010001">
    <property type="protein sequence ID" value="CRK18780.1"/>
    <property type="molecule type" value="Genomic_DNA"/>
</dbReference>
<dbReference type="InterPro" id="IPR016166">
    <property type="entry name" value="FAD-bd_PCMH"/>
</dbReference>
<evidence type="ECO:0000259" key="4">
    <source>
        <dbReference type="PROSITE" id="PS51387"/>
    </source>
</evidence>
<dbReference type="STRING" id="100787.A0A0G4LAU5"/>
<proteinExistence type="predicted"/>
<evidence type="ECO:0000256" key="3">
    <source>
        <dbReference type="SAM" id="SignalP"/>
    </source>
</evidence>
<organism evidence="5 6">
    <name type="scientific">Verticillium longisporum</name>
    <name type="common">Verticillium dahliae var. longisporum</name>
    <dbReference type="NCBI Taxonomy" id="100787"/>
    <lineage>
        <taxon>Eukaryota</taxon>
        <taxon>Fungi</taxon>
        <taxon>Dikarya</taxon>
        <taxon>Ascomycota</taxon>
        <taxon>Pezizomycotina</taxon>
        <taxon>Sordariomycetes</taxon>
        <taxon>Hypocreomycetidae</taxon>
        <taxon>Glomerellales</taxon>
        <taxon>Plectosphaerellaceae</taxon>
        <taxon>Verticillium</taxon>
    </lineage>
</organism>
<keyword evidence="2" id="KW-1133">Transmembrane helix</keyword>
<dbReference type="InterPro" id="IPR006094">
    <property type="entry name" value="Oxid_FAD_bind_N"/>
</dbReference>
<gene>
    <name evidence="5" type="ORF">BN1708_003145</name>
</gene>
<feature type="compositionally biased region" description="Basic and acidic residues" evidence="1">
    <location>
        <begin position="504"/>
        <end position="514"/>
    </location>
</feature>
<evidence type="ECO:0000256" key="1">
    <source>
        <dbReference type="SAM" id="MobiDB-lite"/>
    </source>
</evidence>
<evidence type="ECO:0000313" key="6">
    <source>
        <dbReference type="Proteomes" id="UP000044602"/>
    </source>
</evidence>